<proteinExistence type="predicted"/>
<protein>
    <submittedName>
        <fullName evidence="1">MutS protein msh4</fullName>
    </submittedName>
</protein>
<evidence type="ECO:0000313" key="1">
    <source>
        <dbReference type="EMBL" id="CAF9916093.1"/>
    </source>
</evidence>
<accession>A0A8H3F5M7</accession>
<name>A0A8H3F5M7_9LECA</name>
<reference evidence="1" key="1">
    <citation type="submission" date="2021-03" db="EMBL/GenBank/DDBJ databases">
        <authorList>
            <person name="Tagirdzhanova G."/>
        </authorList>
    </citation>
    <scope>NUCLEOTIDE SEQUENCE</scope>
</reference>
<evidence type="ECO:0000313" key="2">
    <source>
        <dbReference type="Proteomes" id="UP000664521"/>
    </source>
</evidence>
<dbReference type="EMBL" id="CAJPDS010000017">
    <property type="protein sequence ID" value="CAF9916093.1"/>
    <property type="molecule type" value="Genomic_DNA"/>
</dbReference>
<dbReference type="OrthoDB" id="5423360at2759"/>
<dbReference type="AlphaFoldDB" id="A0A8H3F5M7"/>
<sequence>MASNELAGPTIAGIRYYMHPQPLTEGIVLHASKFSTDAKPEPIIVISTVNAIQPEYILSTLSKFAELDDVYTEEFGNSLAIQTVANSGDLFITLNVQLIKRFTSVRISEVESEDHLLPSGPYFQQDSRIHQAWRLYPDDLNAFVLTVIPNNVRSPTSFSVLDAVAADGIH</sequence>
<keyword evidence="2" id="KW-1185">Reference proteome</keyword>
<gene>
    <name evidence="1" type="primary">MSH4_1</name>
    <name evidence="1" type="ORF">HETSPECPRED_002756</name>
</gene>
<dbReference type="Proteomes" id="UP000664521">
    <property type="component" value="Unassembled WGS sequence"/>
</dbReference>
<organism evidence="1 2">
    <name type="scientific">Heterodermia speciosa</name>
    <dbReference type="NCBI Taxonomy" id="116794"/>
    <lineage>
        <taxon>Eukaryota</taxon>
        <taxon>Fungi</taxon>
        <taxon>Dikarya</taxon>
        <taxon>Ascomycota</taxon>
        <taxon>Pezizomycotina</taxon>
        <taxon>Lecanoromycetes</taxon>
        <taxon>OSLEUM clade</taxon>
        <taxon>Lecanoromycetidae</taxon>
        <taxon>Caliciales</taxon>
        <taxon>Physciaceae</taxon>
        <taxon>Heterodermia</taxon>
    </lineage>
</organism>
<comment type="caution">
    <text evidence="1">The sequence shown here is derived from an EMBL/GenBank/DDBJ whole genome shotgun (WGS) entry which is preliminary data.</text>
</comment>